<proteinExistence type="predicted"/>
<comment type="caution">
    <text evidence="2">The sequence shown here is derived from an EMBL/GenBank/DDBJ whole genome shotgun (WGS) entry which is preliminary data.</text>
</comment>
<feature type="transmembrane region" description="Helical" evidence="1">
    <location>
        <begin position="152"/>
        <end position="182"/>
    </location>
</feature>
<feature type="transmembrane region" description="Helical" evidence="1">
    <location>
        <begin position="59"/>
        <end position="78"/>
    </location>
</feature>
<feature type="transmembrane region" description="Helical" evidence="1">
    <location>
        <begin position="35"/>
        <end position="53"/>
    </location>
</feature>
<dbReference type="RefSeq" id="WP_121239686.1">
    <property type="nucleotide sequence ID" value="NZ_BHVV01000001.1"/>
</dbReference>
<protein>
    <submittedName>
        <fullName evidence="2">Putative membrane protein</fullName>
    </submittedName>
</protein>
<keyword evidence="1" id="KW-0812">Transmembrane</keyword>
<name>A0A497XMN5_9PROT</name>
<dbReference type="AlphaFoldDB" id="A0A497XMN5"/>
<sequence length="249" mass="26337">MGEATPGIRSIGLLQPFAWLARGLRDIAHNPGASLFYGAAMAAAGAVILLAVAQMPYLFTAAISGFLLVGPMLATGLYDLSRRREKGEPARLVDSMLAWRENPSGLVGFGLFSLLAGTAWQVLSLVIVAMLYKGSAMQPLALVVEILRDPQYTGLFLAYLGIGGVLAAFVFALSVVSVPMLLDRKCDLLQAMQASIAAVAENPLPLALWATLIMILTAAGFATGLLGFIVVMPLLGHASWHAYRDLLAP</sequence>
<accession>A0A497XMN5</accession>
<gene>
    <name evidence="2" type="ORF">DFR35_0267</name>
</gene>
<reference evidence="2 3" key="1">
    <citation type="submission" date="2018-10" db="EMBL/GenBank/DDBJ databases">
        <title>Genomic Encyclopedia of Type Strains, Phase IV (KMG-IV): sequencing the most valuable type-strain genomes for metagenomic binning, comparative biology and taxonomic classification.</title>
        <authorList>
            <person name="Goeker M."/>
        </authorList>
    </citation>
    <scope>NUCLEOTIDE SEQUENCE [LARGE SCALE GENOMIC DNA]</scope>
    <source>
        <strain evidence="2 3">DSM 26916</strain>
    </source>
</reference>
<keyword evidence="1" id="KW-0472">Membrane</keyword>
<evidence type="ECO:0000313" key="3">
    <source>
        <dbReference type="Proteomes" id="UP000268908"/>
    </source>
</evidence>
<dbReference type="EMBL" id="RCCI01000004">
    <property type="protein sequence ID" value="RLJ67718.1"/>
    <property type="molecule type" value="Genomic_DNA"/>
</dbReference>
<keyword evidence="1" id="KW-1133">Transmembrane helix</keyword>
<keyword evidence="3" id="KW-1185">Reference proteome</keyword>
<dbReference type="InterPro" id="IPR018692">
    <property type="entry name" value="DUF2189"/>
</dbReference>
<dbReference type="OrthoDB" id="5621705at2"/>
<feature type="transmembrane region" description="Helical" evidence="1">
    <location>
        <begin position="203"/>
        <end position="236"/>
    </location>
</feature>
<dbReference type="Proteomes" id="UP000268908">
    <property type="component" value="Unassembled WGS sequence"/>
</dbReference>
<evidence type="ECO:0000313" key="2">
    <source>
        <dbReference type="EMBL" id="RLJ67718.1"/>
    </source>
</evidence>
<evidence type="ECO:0000256" key="1">
    <source>
        <dbReference type="SAM" id="Phobius"/>
    </source>
</evidence>
<organism evidence="2 3">
    <name type="scientific">Sulfurisoma sediminicola</name>
    <dbReference type="NCBI Taxonomy" id="1381557"/>
    <lineage>
        <taxon>Bacteria</taxon>
        <taxon>Pseudomonadati</taxon>
        <taxon>Pseudomonadota</taxon>
        <taxon>Betaproteobacteria</taxon>
        <taxon>Nitrosomonadales</taxon>
        <taxon>Sterolibacteriaceae</taxon>
        <taxon>Sulfurisoma</taxon>
    </lineage>
</organism>
<feature type="transmembrane region" description="Helical" evidence="1">
    <location>
        <begin position="106"/>
        <end position="132"/>
    </location>
</feature>
<dbReference type="Pfam" id="PF09955">
    <property type="entry name" value="DUF2189"/>
    <property type="match status" value="1"/>
</dbReference>